<name>A0A9E7I059_9LILI</name>
<feature type="region of interest" description="Disordered" evidence="4">
    <location>
        <begin position="143"/>
        <end position="169"/>
    </location>
</feature>
<gene>
    <name evidence="5" type="ORF">MUK42_17067</name>
</gene>
<feature type="coiled-coil region" evidence="3">
    <location>
        <begin position="510"/>
        <end position="655"/>
    </location>
</feature>
<sequence>MCMFHVLYFKPVLIVRFSACQERKRCCKNKGHSSRGPGNYKEEACKQSKPEIFKGVQQVVCGLDYFRKVGLSEDTTESYQHADTQNKIWVPINYVFWGSKKLASERRGTKRHTEDAAVDILTMNGSSEVPGKSSLLTLKSKCPTKVTGSESNTSSSTNSSKLLTDRSPKIECRTDKTMETEKRRSSKVTELECQIARLQDDLKKTRDQLNCTESWKRRAQQESEEAKKQLLVMALKLEDSKSQMMELSAAEESRIQELRKISQERDRAWQSELEAIQNQHSIDTAALASAMTKIRRLKLQLEMVLRSEAALKKKPEVERIEMQSSKRDLAEVSFTIENLRLQLISSEKAEAEAKSMLAETRKQLEVAQSTIEALLTDGSKLMESFSIVATELKESRSPVKSLEETMKRLQEEQFIAHLQALAGFGNPKRICFGSLDSEVEQLMSALEDAWIKNQQEQIESTVKIQCTREMMEKMSTDSRLRQSELKLRLIDTESEVTVLKSNLFDKEEELQRISDMNKKLLADIEEAQENKIESELGLKLTKSIADAKDLKSKLTNSEIDLQRLSEENEQLKSELRRTETESHKACEAAIAEMKSAKAAEEEALMKLGSISDKAEKNNRRATRVTEELEAVQAVKSEMEAELRKLKVQAEQWRKAAETAIVMLTADNNGKFAGAVDSEYKSAEGKLMSLRFSDDIGEESSRKKNSSRHNSLETDIAWIVAGNHRSNLSYSQT</sequence>
<evidence type="ECO:0000256" key="4">
    <source>
        <dbReference type="SAM" id="MobiDB-lite"/>
    </source>
</evidence>
<keyword evidence="2 3" id="KW-0175">Coiled coil</keyword>
<protein>
    <submittedName>
        <fullName evidence="5">Interactor of constitutive active ROPs</fullName>
    </submittedName>
</protein>
<comment type="similarity">
    <text evidence="1">Belongs to the ICR family.</text>
</comment>
<proteinExistence type="inferred from homology"/>
<reference evidence="5" key="1">
    <citation type="submission" date="2022-05" db="EMBL/GenBank/DDBJ databases">
        <title>The Musa troglodytarum L. genome provides insights into the mechanism of non-climacteric behaviour and enrichment of carotenoids.</title>
        <authorList>
            <person name="Wang J."/>
        </authorList>
    </citation>
    <scope>NUCLEOTIDE SEQUENCE</scope>
    <source>
        <tissue evidence="5">Leaf</tissue>
    </source>
</reference>
<organism evidence="5 6">
    <name type="scientific">Musa troglodytarum</name>
    <name type="common">fe'i banana</name>
    <dbReference type="NCBI Taxonomy" id="320322"/>
    <lineage>
        <taxon>Eukaryota</taxon>
        <taxon>Viridiplantae</taxon>
        <taxon>Streptophyta</taxon>
        <taxon>Embryophyta</taxon>
        <taxon>Tracheophyta</taxon>
        <taxon>Spermatophyta</taxon>
        <taxon>Magnoliopsida</taxon>
        <taxon>Liliopsida</taxon>
        <taxon>Zingiberales</taxon>
        <taxon>Musaceae</taxon>
        <taxon>Musa</taxon>
    </lineage>
</organism>
<dbReference type="InterPro" id="IPR029688">
    <property type="entry name" value="ICR"/>
</dbReference>
<accession>A0A9E7I059</accession>
<dbReference type="EMBL" id="CP097510">
    <property type="protein sequence ID" value="URE39072.1"/>
    <property type="molecule type" value="Genomic_DNA"/>
</dbReference>
<evidence type="ECO:0000256" key="2">
    <source>
        <dbReference type="ARBA" id="ARBA00023054"/>
    </source>
</evidence>
<evidence type="ECO:0000313" key="5">
    <source>
        <dbReference type="EMBL" id="URE39072.1"/>
    </source>
</evidence>
<feature type="compositionally biased region" description="Low complexity" evidence="4">
    <location>
        <begin position="149"/>
        <end position="160"/>
    </location>
</feature>
<dbReference type="OrthoDB" id="1932291at2759"/>
<evidence type="ECO:0000313" key="6">
    <source>
        <dbReference type="Proteomes" id="UP001055439"/>
    </source>
</evidence>
<evidence type="ECO:0000256" key="3">
    <source>
        <dbReference type="SAM" id="Coils"/>
    </source>
</evidence>
<dbReference type="AlphaFoldDB" id="A0A9E7I059"/>
<evidence type="ECO:0000256" key="1">
    <source>
        <dbReference type="ARBA" id="ARBA00009778"/>
    </source>
</evidence>
<dbReference type="PANTHER" id="PTHR34224:SF4">
    <property type="entry name" value="INTERACTOR OF CONSTITUTIVE ACTIVE ROPS 2, CHLOROPLASTIC"/>
    <property type="match status" value="1"/>
</dbReference>
<dbReference type="Proteomes" id="UP001055439">
    <property type="component" value="Chromosome 8"/>
</dbReference>
<keyword evidence="6" id="KW-1185">Reference proteome</keyword>
<feature type="coiled-coil region" evidence="3">
    <location>
        <begin position="357"/>
        <end position="412"/>
    </location>
</feature>
<dbReference type="PANTHER" id="PTHR34224">
    <property type="entry name" value="INTERACTOR OF CONSTITUTIVE ACTIVE ROPS 2, CHLOROPLASTIC-RELATED"/>
    <property type="match status" value="1"/>
</dbReference>